<proteinExistence type="predicted"/>
<sequence length="165" mass="18203">MSMPDRHPVSPALSDAALRETLDLLGQVVASMSARIDRQGEKIDEQERLIVMMTEALADTRDAARRAAKQTDAKTYAGQMVEALDANLDPLFRKLQNAIDGLYRQHNDTAHRLRQLEQAEREGLDKLRQELASASAWRRKVPVIWAGAAGLAVVLTVGLSLVFSA</sequence>
<feature type="transmembrane region" description="Helical" evidence="1">
    <location>
        <begin position="143"/>
        <end position="163"/>
    </location>
</feature>
<accession>A0ABT2KCZ8</accession>
<evidence type="ECO:0000313" key="3">
    <source>
        <dbReference type="Proteomes" id="UP001320702"/>
    </source>
</evidence>
<reference evidence="2 3" key="1">
    <citation type="submission" date="2022-04" db="EMBL/GenBank/DDBJ databases">
        <title>Paracoccus sp. YLB-12 draft genome sequence.</title>
        <authorList>
            <person name="Yu L."/>
        </authorList>
    </citation>
    <scope>NUCLEOTIDE SEQUENCE [LARGE SCALE GENOMIC DNA]</scope>
    <source>
        <strain evidence="2 3">YLB-12</strain>
    </source>
</reference>
<name>A0ABT2KCZ8_9RHOB</name>
<keyword evidence="1" id="KW-1133">Transmembrane helix</keyword>
<organism evidence="2 3">
    <name type="scientific">Paracoccus maritimus</name>
    <dbReference type="NCBI Taxonomy" id="2933292"/>
    <lineage>
        <taxon>Bacteria</taxon>
        <taxon>Pseudomonadati</taxon>
        <taxon>Pseudomonadota</taxon>
        <taxon>Alphaproteobacteria</taxon>
        <taxon>Rhodobacterales</taxon>
        <taxon>Paracoccaceae</taxon>
        <taxon>Paracoccus</taxon>
    </lineage>
</organism>
<comment type="caution">
    <text evidence="2">The sequence shown here is derived from an EMBL/GenBank/DDBJ whole genome shotgun (WGS) entry which is preliminary data.</text>
</comment>
<keyword evidence="1" id="KW-0472">Membrane</keyword>
<keyword evidence="1" id="KW-0812">Transmembrane</keyword>
<gene>
    <name evidence="2" type="ORF">MU516_16295</name>
</gene>
<protein>
    <submittedName>
        <fullName evidence="2">Uncharacterized protein</fullName>
    </submittedName>
</protein>
<evidence type="ECO:0000313" key="2">
    <source>
        <dbReference type="EMBL" id="MCT4334422.1"/>
    </source>
</evidence>
<dbReference type="Proteomes" id="UP001320702">
    <property type="component" value="Unassembled WGS sequence"/>
</dbReference>
<keyword evidence="3" id="KW-1185">Reference proteome</keyword>
<dbReference type="RefSeq" id="WP_260278336.1">
    <property type="nucleotide sequence ID" value="NZ_JANAVZ010000011.1"/>
</dbReference>
<dbReference type="EMBL" id="JANAVZ010000011">
    <property type="protein sequence ID" value="MCT4334422.1"/>
    <property type="molecule type" value="Genomic_DNA"/>
</dbReference>
<evidence type="ECO:0000256" key="1">
    <source>
        <dbReference type="SAM" id="Phobius"/>
    </source>
</evidence>